<reference evidence="2" key="1">
    <citation type="journal article" date="2021" name="PeerJ">
        <title>Extensive microbial diversity within the chicken gut microbiome revealed by metagenomics and culture.</title>
        <authorList>
            <person name="Gilroy R."/>
            <person name="Ravi A."/>
            <person name="Getino M."/>
            <person name="Pursley I."/>
            <person name="Horton D.L."/>
            <person name="Alikhan N.F."/>
            <person name="Baker D."/>
            <person name="Gharbi K."/>
            <person name="Hall N."/>
            <person name="Watson M."/>
            <person name="Adriaenssens E.M."/>
            <person name="Foster-Nyarko E."/>
            <person name="Jarju S."/>
            <person name="Secka A."/>
            <person name="Antonio M."/>
            <person name="Oren A."/>
            <person name="Chaudhuri R.R."/>
            <person name="La Ragione R."/>
            <person name="Hildebrand F."/>
            <person name="Pallen M.J."/>
        </authorList>
    </citation>
    <scope>NUCLEOTIDE SEQUENCE</scope>
    <source>
        <strain evidence="2">687</strain>
    </source>
</reference>
<evidence type="ECO:0000256" key="1">
    <source>
        <dbReference type="SAM" id="MobiDB-lite"/>
    </source>
</evidence>
<accession>A0A9E2KPK4</accession>
<gene>
    <name evidence="2" type="ORF">IAA31_05455</name>
</gene>
<dbReference type="Proteomes" id="UP000824150">
    <property type="component" value="Unassembled WGS sequence"/>
</dbReference>
<evidence type="ECO:0000313" key="3">
    <source>
        <dbReference type="Proteomes" id="UP000824150"/>
    </source>
</evidence>
<comment type="caution">
    <text evidence="2">The sequence shown here is derived from an EMBL/GenBank/DDBJ whole genome shotgun (WGS) entry which is preliminary data.</text>
</comment>
<sequence>MKAKPKKAAQTSTLHPEIIEIIERKRLELIQKFQANGPEPLFLDGKLPSSSGIEDLSLGKLASRVREKLSAAREFAALSWPEQVQYLQDGHESPIDEAYFWSYLHELQVSESQGREKSILGDELLNLQHEVRFTRINAQGNEELVNPDMCFVNVQDILPQYDKICFGQSKSLAEALRSALDLAAMQSDNLRQDLGLGADMPEIISDLTYCPSVPVEVMAGCLALAKEKGLVALLRVLHQVNPDCFDVNEQDEDLWNDLSKLSDEELYAYIRDYCCGFDEIYGALLSADNPYDGVPHLLYTFGTEERFLWRLALHCANVVCQHSMNCFLMPPHAAYLLGREFFLDVRHNESLPLPHAYQMIEYAALCGHPLAVITLGLFCGSLDLTQAPSGMVAFIYLKGLMYWQQLMEWAQPYNFVDCPRYYQQDGEVYAIAAELLYNTLSAIYQQARTGALARQDDPDGEDLYPETFVPENPLFPSILSYPLEQTEFWRPFFTYMDSLRGADRVRLEAMWGLIWHEHLLPEALAFTVAFRVETFVKVEPPLPLPNALQPLYQELNEKLKDEYEHLRHEHLDPINLPDFIYLSACAALLGDEYALETVIYLCNHYEAKLKAKYKKALLTCTPQVQALAESGHAAALEFMFRQAKDDKKLYWVQKAQENWALWAFIPDTQEHDASWWQVPVAEQIKRARYLWQCGYAAAGVTLYTLLAQEGRQAEARAYLLLAHLSGVPLDATLMGALDPDEGEWLAFAKVLRKLELAAQQGYAPACNQLAALYYIGAIVPLDRHQAEHWVRMRRVNYDFFDTAQAHWGSGFNNLVSHHLSNMRRLGLQGPYAWDKNKNFDEFIRAAIVTSLSVMGTALIDGQTLLERELLITLINQPWFLDQISYGFDGNNYVCRLDGKTVVPLHRGTCYHLLLKMLNLRYGLTFQDYQRKEQQIDKLTFYLFNCSEYLVLSALDGVDSPYPQDFFLRGLVALRSVSMPVNLPLMKHYMLLASNAGMMEAPLFYHLRTAMWQAPLGMAQEIKTPPKTPKSKSKTEPEQKSAHQVVATAIA</sequence>
<dbReference type="InterPro" id="IPR011990">
    <property type="entry name" value="TPR-like_helical_dom_sf"/>
</dbReference>
<proteinExistence type="predicted"/>
<protein>
    <submittedName>
        <fullName evidence="2">Uncharacterized protein</fullName>
    </submittedName>
</protein>
<organism evidence="2 3">
    <name type="scientific">Candidatus Anaerobiospirillum merdipullorum</name>
    <dbReference type="NCBI Taxonomy" id="2838450"/>
    <lineage>
        <taxon>Bacteria</taxon>
        <taxon>Pseudomonadati</taxon>
        <taxon>Pseudomonadota</taxon>
        <taxon>Gammaproteobacteria</taxon>
        <taxon>Aeromonadales</taxon>
        <taxon>Succinivibrionaceae</taxon>
        <taxon>Anaerobiospirillum</taxon>
    </lineage>
</organism>
<feature type="region of interest" description="Disordered" evidence="1">
    <location>
        <begin position="1021"/>
        <end position="1050"/>
    </location>
</feature>
<dbReference type="AlphaFoldDB" id="A0A9E2KPK4"/>
<reference evidence="2" key="2">
    <citation type="submission" date="2021-04" db="EMBL/GenBank/DDBJ databases">
        <authorList>
            <person name="Gilroy R."/>
        </authorList>
    </citation>
    <scope>NUCLEOTIDE SEQUENCE</scope>
    <source>
        <strain evidence="2">687</strain>
    </source>
</reference>
<evidence type="ECO:0000313" key="2">
    <source>
        <dbReference type="EMBL" id="MBU3826918.1"/>
    </source>
</evidence>
<dbReference type="EMBL" id="JAHLFG010000060">
    <property type="protein sequence ID" value="MBU3826918.1"/>
    <property type="molecule type" value="Genomic_DNA"/>
</dbReference>
<name>A0A9E2KPK4_9GAMM</name>
<dbReference type="Gene3D" id="1.25.40.10">
    <property type="entry name" value="Tetratricopeptide repeat domain"/>
    <property type="match status" value="1"/>
</dbReference>